<reference evidence="5 6" key="1">
    <citation type="journal article" date="1997" name="Nature">
        <title>The complete genome sequence of the hyperthermophilic, sulphate-reducing archaeon Archaeoglobus fulgidus.</title>
        <authorList>
            <person name="Klenk H.P."/>
            <person name="Clayton R.A."/>
            <person name="Tomb J."/>
            <person name="White O."/>
            <person name="Nelson K.E."/>
            <person name="Ketchum K.A."/>
            <person name="Dodson R.J."/>
            <person name="Gwinn M."/>
            <person name="Hickey E.K."/>
            <person name="Peterson J.D."/>
            <person name="Richardson D.L."/>
            <person name="Kerlavage A.R."/>
            <person name="Graham D.E."/>
            <person name="Kyrpides N.C."/>
            <person name="Fleischmann R.D."/>
            <person name="Quackenbush J."/>
            <person name="Lee N.H."/>
            <person name="Sutton G.G."/>
            <person name="Gill S."/>
            <person name="Kirkness E.F."/>
            <person name="Dougherty B.A."/>
            <person name="McKenney K."/>
            <person name="Adams M.D."/>
            <person name="Loftus B."/>
            <person name="Peterson S."/>
            <person name="Reich C.I."/>
            <person name="McNeil L.K."/>
            <person name="Badger J.H."/>
            <person name="Glodek A."/>
            <person name="Zhou L."/>
            <person name="Overbeek R."/>
            <person name="Gocayne J.D."/>
            <person name="Weidman J.F."/>
            <person name="McDonald L."/>
            <person name="Utterback T."/>
            <person name="Cotton M.D."/>
            <person name="Spriggs T."/>
            <person name="Artiach P."/>
            <person name="Kaine B.P."/>
            <person name="Sykes S.M."/>
            <person name="Sadow P.W."/>
            <person name="D'Andrea K.P."/>
            <person name="Bowman C."/>
            <person name="Fujii C."/>
            <person name="Garland S.A."/>
            <person name="Mason T.M."/>
            <person name="Olsen G.J."/>
            <person name="Fraser C.M."/>
            <person name="Smith H.O."/>
            <person name="Woese C.R."/>
            <person name="Venter J.C."/>
        </authorList>
    </citation>
    <scope>NUCLEOTIDE SEQUENCE [LARGE SCALE GENOMIC DNA]</scope>
    <source>
        <strain evidence="6">ATCC 49558 / DSM 4304 / JCM 9628 / NBRC 100126 / VC-16</strain>
    </source>
</reference>
<dbReference type="Proteomes" id="UP000002199">
    <property type="component" value="Chromosome"/>
</dbReference>
<comment type="similarity">
    <text evidence="1">Belongs to the ATP-dependent AMP-binding enzyme family.</text>
</comment>
<dbReference type="Pfam" id="PF00501">
    <property type="entry name" value="AMP-binding"/>
    <property type="match status" value="1"/>
</dbReference>
<proteinExistence type="inferred from homology"/>
<dbReference type="InterPro" id="IPR020845">
    <property type="entry name" value="AMP-binding_CS"/>
</dbReference>
<dbReference type="PANTHER" id="PTHR24096:SF149">
    <property type="entry name" value="AMP-BINDING DOMAIN-CONTAINING PROTEIN-RELATED"/>
    <property type="match status" value="1"/>
</dbReference>
<dbReference type="PROSITE" id="PS00455">
    <property type="entry name" value="AMP_BINDING"/>
    <property type="match status" value="1"/>
</dbReference>
<evidence type="ECO:0000259" key="4">
    <source>
        <dbReference type="Pfam" id="PF13193"/>
    </source>
</evidence>
<dbReference type="OrthoDB" id="21329at2157"/>
<feature type="domain" description="AMP-binding enzyme C-terminal" evidence="4">
    <location>
        <begin position="500"/>
        <end position="577"/>
    </location>
</feature>
<dbReference type="InterPro" id="IPR025110">
    <property type="entry name" value="AMP-bd_C"/>
</dbReference>
<dbReference type="PaxDb" id="224325-AF_1029"/>
<dbReference type="Pfam" id="PF13193">
    <property type="entry name" value="AMP-binding_C"/>
    <property type="match status" value="1"/>
</dbReference>
<keyword evidence="2 5" id="KW-0436">Ligase</keyword>
<organism evidence="5 6">
    <name type="scientific">Archaeoglobus fulgidus (strain ATCC 49558 / DSM 4304 / JCM 9628 / NBRC 100126 / VC-16)</name>
    <dbReference type="NCBI Taxonomy" id="224325"/>
    <lineage>
        <taxon>Archaea</taxon>
        <taxon>Methanobacteriati</taxon>
        <taxon>Methanobacteriota</taxon>
        <taxon>Archaeoglobi</taxon>
        <taxon>Archaeoglobales</taxon>
        <taxon>Archaeoglobaceae</taxon>
        <taxon>Archaeoglobus</taxon>
    </lineage>
</organism>
<keyword evidence="6" id="KW-1185">Reference proteome</keyword>
<dbReference type="AlphaFoldDB" id="O29233"/>
<evidence type="ECO:0000259" key="3">
    <source>
        <dbReference type="Pfam" id="PF00501"/>
    </source>
</evidence>
<dbReference type="Gene3D" id="3.30.300.30">
    <property type="match status" value="1"/>
</dbReference>
<dbReference type="EnsemblBacteria" id="AAB90214">
    <property type="protein sequence ID" value="AAB90214"/>
    <property type="gene ID" value="AF_1029"/>
</dbReference>
<feature type="domain" description="AMP-dependent synthetase/ligase" evidence="3">
    <location>
        <begin position="40"/>
        <end position="446"/>
    </location>
</feature>
<accession>O29233</accession>
<sequence>MRVMEVPEFVKNRYWLERAWIEGVPADVEIPEKPLYEVIDEVCQKYADRTAIIFYGAEIKYGQLKEYTDRFATSLAKMGIKKGDVVAIYSPNCPQFVIAYYGAMKAGATVTALSPLFAPREVEYQLNDSGAKVLVTVEQLYPNFAAVRENTGVEEVLVANIAGGEAKVEGKFRDFREMLASPPEPPEVSWNVKDDVAVLQYTGGTTGLPKAAMLTHYNVVANMYELIPFTDLIRGWLKSHKVIREEGDYVIVDLDGKEYRTFRDYYYNDYSPRVAILPWYHIYGQTVDLNTGLATGDILVVFAQFEPEKILEAIERYRVATFMGAPAIFVFLANNPDLLKRYDLTSLLYVNNGAGPVPPEIIEKWDELLKDAGRGILVEGYGLSEASPVTHTTVGPPFRKRKIGSVGPPIPNTYAAIINPETMEFLPIGEEGELVIAGPQVMKGYWNRPRETEDVFFEAGGMKWLRTGDIAKMDEDGYFYIVDRLKDIIKYKGHSVYPREIEDIMYEHPAIKEVCVIGLPDEVAGETIKAFVVLHEDYRGKITEQDIINWCKERMAAYKYPRIVEFRDELPKSAAGKYLRRILREEELKKMKR</sequence>
<dbReference type="Gene3D" id="3.40.50.12780">
    <property type="entry name" value="N-terminal domain of ligase-like"/>
    <property type="match status" value="1"/>
</dbReference>
<dbReference type="STRING" id="224325.AF_1029"/>
<protein>
    <submittedName>
        <fullName evidence="5">Long-chain-fatty-acid--CoA ligase (FadD-5)</fullName>
    </submittedName>
</protein>
<dbReference type="SUPFAM" id="SSF56801">
    <property type="entry name" value="Acetyl-CoA synthetase-like"/>
    <property type="match status" value="1"/>
</dbReference>
<evidence type="ECO:0000256" key="1">
    <source>
        <dbReference type="ARBA" id="ARBA00006432"/>
    </source>
</evidence>
<dbReference type="Gene3D" id="3.40.50.980">
    <property type="match status" value="1"/>
</dbReference>
<name>O29233_ARCFU</name>
<evidence type="ECO:0000313" key="6">
    <source>
        <dbReference type="Proteomes" id="UP000002199"/>
    </source>
</evidence>
<dbReference type="InterPro" id="IPR000873">
    <property type="entry name" value="AMP-dep_synth/lig_dom"/>
</dbReference>
<gene>
    <name evidence="5" type="ordered locus">AF_1029</name>
</gene>
<dbReference type="InterPro" id="IPR042099">
    <property type="entry name" value="ANL_N_sf"/>
</dbReference>
<dbReference type="PANTHER" id="PTHR24096">
    <property type="entry name" value="LONG-CHAIN-FATTY-ACID--COA LIGASE"/>
    <property type="match status" value="1"/>
</dbReference>
<dbReference type="CDD" id="cd05936">
    <property type="entry name" value="FC-FACS_FadD_like"/>
    <property type="match status" value="1"/>
</dbReference>
<dbReference type="PIR" id="E69378">
    <property type="entry name" value="E69378"/>
</dbReference>
<evidence type="ECO:0000256" key="2">
    <source>
        <dbReference type="ARBA" id="ARBA00022598"/>
    </source>
</evidence>
<evidence type="ECO:0000313" key="5">
    <source>
        <dbReference type="EMBL" id="AAB90214.1"/>
    </source>
</evidence>
<dbReference type="KEGG" id="afu:AF_1029"/>
<dbReference type="FunFam" id="3.30.300.30:FF:000008">
    <property type="entry name" value="2,3-dihydroxybenzoate-AMP ligase"/>
    <property type="match status" value="1"/>
</dbReference>
<dbReference type="HOGENOM" id="CLU_000022_59_9_2"/>
<dbReference type="eggNOG" id="arCOG00856">
    <property type="taxonomic scope" value="Archaea"/>
</dbReference>
<dbReference type="InterPro" id="IPR045851">
    <property type="entry name" value="AMP-bd_C_sf"/>
</dbReference>
<dbReference type="GO" id="GO:0016405">
    <property type="term" value="F:CoA-ligase activity"/>
    <property type="evidence" value="ECO:0007669"/>
    <property type="project" value="TreeGrafter"/>
</dbReference>
<dbReference type="EMBL" id="AE000782">
    <property type="protein sequence ID" value="AAB90214.1"/>
    <property type="molecule type" value="Genomic_DNA"/>
</dbReference>
<dbReference type="PhylomeDB" id="O29233"/>